<keyword evidence="2" id="KW-1185">Reference proteome</keyword>
<organism evidence="1 2">
    <name type="scientific">Aspergillus violaceofuscus (strain CBS 115571)</name>
    <dbReference type="NCBI Taxonomy" id="1450538"/>
    <lineage>
        <taxon>Eukaryota</taxon>
        <taxon>Fungi</taxon>
        <taxon>Dikarya</taxon>
        <taxon>Ascomycota</taxon>
        <taxon>Pezizomycotina</taxon>
        <taxon>Eurotiomycetes</taxon>
        <taxon>Eurotiomycetidae</taxon>
        <taxon>Eurotiales</taxon>
        <taxon>Aspergillaceae</taxon>
        <taxon>Aspergillus</taxon>
    </lineage>
</organism>
<sequence length="246" mass="25422">MQTILESLTIRPHELVVPSPAEPSRRVDRHKVIHALLAAQVANLLALKLLARTLREVKVLALAVVEPVEEVLLRGRGLPVHVVDAQVAAVAVFQVDHLQEVLEVHHLGGRAGGEVVVDGRPSAIAGAGGGVWLMLCGGCGRHGLVVDGGEEVIVIVAPGSLGDADGAQPVLPRVGGAIEIAGVFGRGGSMDLTPFGFFDGLLSTVGSATRGIGGGNAVAGDFTSIRRVAFCDCCESPSPRSSLRVR</sequence>
<dbReference type="AlphaFoldDB" id="A0A2V5HPX3"/>
<name>A0A2V5HPX3_ASPV1</name>
<reference evidence="1 2" key="1">
    <citation type="submission" date="2018-02" db="EMBL/GenBank/DDBJ databases">
        <title>The genomes of Aspergillus section Nigri reveals drivers in fungal speciation.</title>
        <authorList>
            <consortium name="DOE Joint Genome Institute"/>
            <person name="Vesth T.C."/>
            <person name="Nybo J."/>
            <person name="Theobald S."/>
            <person name="Brandl J."/>
            <person name="Frisvad J.C."/>
            <person name="Nielsen K.F."/>
            <person name="Lyhne E.K."/>
            <person name="Kogle M.E."/>
            <person name="Kuo A."/>
            <person name="Riley R."/>
            <person name="Clum A."/>
            <person name="Nolan M."/>
            <person name="Lipzen A."/>
            <person name="Salamov A."/>
            <person name="Henrissat B."/>
            <person name="Wiebenga A."/>
            <person name="De vries R.P."/>
            <person name="Grigoriev I.V."/>
            <person name="Mortensen U.H."/>
            <person name="Andersen M.R."/>
            <person name="Baker S.E."/>
        </authorList>
    </citation>
    <scope>NUCLEOTIDE SEQUENCE [LARGE SCALE GENOMIC DNA]</scope>
    <source>
        <strain evidence="1 2">CBS 115571</strain>
    </source>
</reference>
<evidence type="ECO:0000313" key="2">
    <source>
        <dbReference type="Proteomes" id="UP000249829"/>
    </source>
</evidence>
<gene>
    <name evidence="1" type="ORF">BO99DRAFT_127138</name>
</gene>
<evidence type="ECO:0000313" key="1">
    <source>
        <dbReference type="EMBL" id="PYI24154.1"/>
    </source>
</evidence>
<accession>A0A2V5HPX3</accession>
<dbReference type="EMBL" id="KZ825103">
    <property type="protein sequence ID" value="PYI24154.1"/>
    <property type="molecule type" value="Genomic_DNA"/>
</dbReference>
<protein>
    <submittedName>
        <fullName evidence="1">Uncharacterized protein</fullName>
    </submittedName>
</protein>
<dbReference type="Proteomes" id="UP000249829">
    <property type="component" value="Unassembled WGS sequence"/>
</dbReference>
<proteinExistence type="predicted"/>